<comment type="subcellular location">
    <subcellularLocation>
        <location evidence="2">Endoplasmic reticulum membrane</location>
        <topology evidence="2">Peripheral membrane protein</topology>
        <orientation evidence="2">Lumenal side</orientation>
    </subcellularLocation>
</comment>
<evidence type="ECO:0000256" key="1">
    <source>
        <dbReference type="ARBA" id="ARBA00001974"/>
    </source>
</evidence>
<evidence type="ECO:0000256" key="13">
    <source>
        <dbReference type="ARBA" id="ARBA00023157"/>
    </source>
</evidence>
<keyword evidence="14" id="KW-0325">Glycoprotein</keyword>
<accession>A0A8S3ZD98</accession>
<dbReference type="PANTHER" id="PTHR12613">
    <property type="entry name" value="ERO1-RELATED"/>
    <property type="match status" value="1"/>
</dbReference>
<feature type="disulfide bond" description="Redox-active" evidence="18">
    <location>
        <begin position="395"/>
        <end position="398"/>
    </location>
</feature>
<dbReference type="Pfam" id="PF04137">
    <property type="entry name" value="ERO1"/>
    <property type="match status" value="1"/>
</dbReference>
<comment type="cofactor">
    <cofactor evidence="1 17">
        <name>FAD</name>
        <dbReference type="ChEBI" id="CHEBI:57692"/>
    </cofactor>
</comment>
<keyword evidence="9 17" id="KW-0274">FAD</keyword>
<feature type="chain" id="PRO_5035926083" description="Endoplasmic reticulum oxidoreductin-1-like protein" evidence="19">
    <location>
        <begin position="21"/>
        <end position="464"/>
    </location>
</feature>
<reference evidence="20" key="1">
    <citation type="submission" date="2021-04" db="EMBL/GenBank/DDBJ databases">
        <authorList>
            <consortium name="Molecular Ecology Group"/>
        </authorList>
    </citation>
    <scope>NUCLEOTIDE SEQUENCE</scope>
</reference>
<feature type="binding site" evidence="17">
    <location>
        <position position="256"/>
    </location>
    <ligand>
        <name>FAD</name>
        <dbReference type="ChEBI" id="CHEBI:57692"/>
    </ligand>
</feature>
<dbReference type="GO" id="GO:0034975">
    <property type="term" value="P:protein folding in endoplasmic reticulum"/>
    <property type="evidence" value="ECO:0007669"/>
    <property type="project" value="InterPro"/>
</dbReference>
<evidence type="ECO:0000256" key="4">
    <source>
        <dbReference type="ARBA" id="ARBA00011802"/>
    </source>
</evidence>
<comment type="subunit">
    <text evidence="4">May function both as a monomer and a homodimer.</text>
</comment>
<dbReference type="OrthoDB" id="269384at2759"/>
<sequence length="464" mass="53733">MEVYVAFTLFLVFLVEQSNSQYSSSKWSRDIADRCFCKLKGEVNDCSCKVETLDLFNNNKVFPRLKSLLARNYFRFFRVNLNKGCPFWPQDNRCSVRDCHVELCSEEEVPIKRKLEVESGHEEQKQKYFKVANEIFEESCALETELSALDKSISAERENDFQTWRRHDGELPLFCEIDDEQSSDAEYVDLSRNPERYTGYRGSSPHRIWKSIYEENCFKPEVSLQNLSKHYGKDTDSGDALCLEKRVFFHLISGLHTSINVHLSDNYHFSAKAGIGASSWDHNLNEFLTRFDPELTNGQGPERLKNLYFAYLIELRALDKAVPYLSQEDFYTGDQSEDGDLKDGILDLLSVIRSFPDHYNEKELFKGNTMEKKQLKAEFVQHFHNISRIMDCVECDKCRLWGKLQILGMGTALKILFSEDISTSEFQLTRTEIVALFNAFGRLSSSIYAIETFRKLSGQPIKIA</sequence>
<evidence type="ECO:0000256" key="17">
    <source>
        <dbReference type="PIRSR" id="PIRSR017205-2"/>
    </source>
</evidence>
<evidence type="ECO:0000256" key="19">
    <source>
        <dbReference type="SAM" id="SignalP"/>
    </source>
</evidence>
<evidence type="ECO:0008006" key="22">
    <source>
        <dbReference type="Google" id="ProtNLM"/>
    </source>
</evidence>
<dbReference type="GO" id="GO:0071949">
    <property type="term" value="F:FAD binding"/>
    <property type="evidence" value="ECO:0007669"/>
    <property type="project" value="InterPro"/>
</dbReference>
<dbReference type="AlphaFoldDB" id="A0A8S3ZD98"/>
<feature type="disulfide bond" description="Redox-active" evidence="18">
    <location>
        <begin position="94"/>
        <end position="99"/>
    </location>
</feature>
<feature type="binding site" evidence="17">
    <location>
        <position position="253"/>
    </location>
    <ligand>
        <name>FAD</name>
        <dbReference type="ChEBI" id="CHEBI:57692"/>
    </ligand>
</feature>
<dbReference type="GO" id="GO:0016972">
    <property type="term" value="F:thiol oxidase activity"/>
    <property type="evidence" value="ECO:0007669"/>
    <property type="project" value="InterPro"/>
</dbReference>
<comment type="similarity">
    <text evidence="3">Belongs to the EROs family.</text>
</comment>
<evidence type="ECO:0000256" key="9">
    <source>
        <dbReference type="ARBA" id="ARBA00022827"/>
    </source>
</evidence>
<gene>
    <name evidence="20" type="ORF">CUNI_LOCUS12931</name>
</gene>
<evidence type="ECO:0000256" key="5">
    <source>
        <dbReference type="ARBA" id="ARBA00022448"/>
    </source>
</evidence>
<keyword evidence="5" id="KW-0813">Transport</keyword>
<keyword evidence="21" id="KW-1185">Reference proteome</keyword>
<evidence type="ECO:0000313" key="20">
    <source>
        <dbReference type="EMBL" id="CAG5127373.1"/>
    </source>
</evidence>
<evidence type="ECO:0000256" key="8">
    <source>
        <dbReference type="ARBA" id="ARBA00022824"/>
    </source>
</evidence>
<evidence type="ECO:0000256" key="18">
    <source>
        <dbReference type="PIRSR" id="PIRSR017205-3"/>
    </source>
</evidence>
<dbReference type="SUPFAM" id="SSF110019">
    <property type="entry name" value="ERO1-like"/>
    <property type="match status" value="1"/>
</dbReference>
<evidence type="ECO:0000256" key="12">
    <source>
        <dbReference type="ARBA" id="ARBA00023136"/>
    </source>
</evidence>
<feature type="binding site" evidence="17">
    <location>
        <position position="196"/>
    </location>
    <ligand>
        <name>FAD</name>
        <dbReference type="ChEBI" id="CHEBI:57692"/>
    </ligand>
</feature>
<evidence type="ECO:0000256" key="7">
    <source>
        <dbReference type="ARBA" id="ARBA00022729"/>
    </source>
</evidence>
<proteinExistence type="inferred from homology"/>
<feature type="binding site" evidence="17">
    <location>
        <position position="290"/>
    </location>
    <ligand>
        <name>FAD</name>
        <dbReference type="ChEBI" id="CHEBI:57692"/>
    </ligand>
</feature>
<name>A0A8S3ZD98_9EUPU</name>
<protein>
    <recommendedName>
        <fullName evidence="22">Endoplasmic reticulum oxidoreductin-1-like protein</fullName>
    </recommendedName>
</protein>
<evidence type="ECO:0000256" key="10">
    <source>
        <dbReference type="ARBA" id="ARBA00022982"/>
    </source>
</evidence>
<dbReference type="GO" id="GO:0005789">
    <property type="term" value="C:endoplasmic reticulum membrane"/>
    <property type="evidence" value="ECO:0007669"/>
    <property type="project" value="UniProtKB-SubCell"/>
</dbReference>
<keyword evidence="11" id="KW-0560">Oxidoreductase</keyword>
<evidence type="ECO:0000256" key="11">
    <source>
        <dbReference type="ARBA" id="ARBA00023002"/>
    </source>
</evidence>
<comment type="caution">
    <text evidence="20">The sequence shown here is derived from an EMBL/GenBank/DDBJ whole genome shotgun (WGS) entry which is preliminary data.</text>
</comment>
<dbReference type="InterPro" id="IPR007266">
    <property type="entry name" value="Ero1"/>
</dbReference>
<keyword evidence="12" id="KW-0472">Membrane</keyword>
<dbReference type="PIRSF" id="PIRSF017205">
    <property type="entry name" value="ERO1"/>
    <property type="match status" value="1"/>
</dbReference>
<feature type="binding site" evidence="17">
    <location>
        <position position="198"/>
    </location>
    <ligand>
        <name>FAD</name>
        <dbReference type="ChEBI" id="CHEBI:57692"/>
    </ligand>
</feature>
<organism evidence="20 21">
    <name type="scientific">Candidula unifasciata</name>
    <dbReference type="NCBI Taxonomy" id="100452"/>
    <lineage>
        <taxon>Eukaryota</taxon>
        <taxon>Metazoa</taxon>
        <taxon>Spiralia</taxon>
        <taxon>Lophotrochozoa</taxon>
        <taxon>Mollusca</taxon>
        <taxon>Gastropoda</taxon>
        <taxon>Heterobranchia</taxon>
        <taxon>Euthyneura</taxon>
        <taxon>Panpulmonata</taxon>
        <taxon>Eupulmonata</taxon>
        <taxon>Stylommatophora</taxon>
        <taxon>Helicina</taxon>
        <taxon>Helicoidea</taxon>
        <taxon>Geomitridae</taxon>
        <taxon>Candidula</taxon>
    </lineage>
</organism>
<keyword evidence="15" id="KW-0676">Redox-active center</keyword>
<keyword evidence="8" id="KW-0256">Endoplasmic reticulum</keyword>
<evidence type="ECO:0000256" key="3">
    <source>
        <dbReference type="ARBA" id="ARBA00008277"/>
    </source>
</evidence>
<evidence type="ECO:0000256" key="14">
    <source>
        <dbReference type="ARBA" id="ARBA00023180"/>
    </source>
</evidence>
<evidence type="ECO:0000256" key="2">
    <source>
        <dbReference type="ARBA" id="ARBA00004367"/>
    </source>
</evidence>
<feature type="active site" description="Nucleophile" evidence="16">
    <location>
        <position position="395"/>
    </location>
</feature>
<evidence type="ECO:0000256" key="6">
    <source>
        <dbReference type="ARBA" id="ARBA00022630"/>
    </source>
</evidence>
<keyword evidence="7 19" id="KW-0732">Signal</keyword>
<dbReference type="EMBL" id="CAJHNH020002668">
    <property type="protein sequence ID" value="CAG5127373.1"/>
    <property type="molecule type" value="Genomic_DNA"/>
</dbReference>
<evidence type="ECO:0000313" key="21">
    <source>
        <dbReference type="Proteomes" id="UP000678393"/>
    </source>
</evidence>
<keyword evidence="6" id="KW-0285">Flavoprotein</keyword>
<dbReference type="PANTHER" id="PTHR12613:SF0">
    <property type="entry name" value="ERO1-LIKE PROTEIN"/>
    <property type="match status" value="1"/>
</dbReference>
<feature type="signal peptide" evidence="19">
    <location>
        <begin position="1"/>
        <end position="20"/>
    </location>
</feature>
<dbReference type="Proteomes" id="UP000678393">
    <property type="component" value="Unassembled WGS sequence"/>
</dbReference>
<feature type="disulfide bond" evidence="18">
    <location>
        <begin position="140"/>
        <end position="175"/>
    </location>
</feature>
<keyword evidence="13 18" id="KW-1015">Disulfide bond</keyword>
<evidence type="ECO:0000256" key="15">
    <source>
        <dbReference type="ARBA" id="ARBA00023284"/>
    </source>
</evidence>
<keyword evidence="10" id="KW-0249">Electron transport</keyword>
<dbReference type="GO" id="GO:0015035">
    <property type="term" value="F:protein-disulfide reductase activity"/>
    <property type="evidence" value="ECO:0007669"/>
    <property type="project" value="InterPro"/>
</dbReference>
<dbReference type="InterPro" id="IPR037192">
    <property type="entry name" value="ERO1-like_sf"/>
</dbReference>
<feature type="active site" evidence="16">
    <location>
        <position position="398"/>
    </location>
</feature>
<evidence type="ECO:0000256" key="16">
    <source>
        <dbReference type="PIRSR" id="PIRSR017205-1"/>
    </source>
</evidence>
<feature type="binding site" evidence="17">
    <location>
        <position position="209"/>
    </location>
    <ligand>
        <name>FAD</name>
        <dbReference type="ChEBI" id="CHEBI:57692"/>
    </ligand>
</feature>